<dbReference type="PANTHER" id="PTHR42201">
    <property type="entry name" value="TAXIS PROTEIN"/>
    <property type="match status" value="1"/>
</dbReference>
<keyword evidence="3" id="KW-1185">Reference proteome</keyword>
<dbReference type="Pfam" id="PF04283">
    <property type="entry name" value="CheF-arch"/>
    <property type="match status" value="1"/>
</dbReference>
<reference evidence="2 3" key="1">
    <citation type="submission" date="2018-06" db="EMBL/GenBank/DDBJ databases">
        <title>Halonotius sp. F13-13 a new haloarchaeeon isolated from a solar saltern from Isla Cristina, Huelva, Spain.</title>
        <authorList>
            <person name="Duran-Viseras A."/>
            <person name="Sanchez-Porro C."/>
            <person name="Ventosa A."/>
        </authorList>
    </citation>
    <scope>NUCLEOTIDE SEQUENCE [LARGE SCALE GENOMIC DNA]</scope>
    <source>
        <strain evidence="2 3">F13-13</strain>
    </source>
</reference>
<proteinExistence type="predicted"/>
<accession>A0A3A6PPH6</accession>
<sequence length="289" mass="31592">MSEAVVADFAGRFYTEKMETMEPITGRVLLSRKQLVLVTDDQETRIPLSSVVDTNIGSPPQAFKQFFNDTVTIAYKKDGQQKVAVIEGTGQNVEKFKTVFFKVIIGGQTVIVKHPAKRGGRITDASDRKMKLGLKRGQLDLKGNNETVTIDLGGVIDFGREQRDIGGKTRPTLSVDHSEAGTTLTTLITLPNGRKLNLLGRYVRLEYSDIMEDLEEIEVGEEEVETLVSLYSAGGSAELGMLVTGDINETKAIVDKLKSKELVEDGDEGLSLTAKGQVIVNKKIESVNA</sequence>
<protein>
    <recommendedName>
        <fullName evidence="1">Taxis protein CheF</fullName>
    </recommendedName>
</protein>
<dbReference type="OrthoDB" id="337296at2157"/>
<dbReference type="GO" id="GO:0006935">
    <property type="term" value="P:chemotaxis"/>
    <property type="evidence" value="ECO:0007669"/>
    <property type="project" value="UniProtKB-UniRule"/>
</dbReference>
<dbReference type="PANTHER" id="PTHR42201:SF1">
    <property type="entry name" value="TAXIS PROTEIN"/>
    <property type="match status" value="1"/>
</dbReference>
<dbReference type="PIRSF" id="PIRSF026802">
    <property type="entry name" value="UCP026802"/>
    <property type="match status" value="1"/>
</dbReference>
<keyword evidence="1" id="KW-0145">Chemotaxis</keyword>
<evidence type="ECO:0000313" key="2">
    <source>
        <dbReference type="EMBL" id="RJX42342.1"/>
    </source>
</evidence>
<name>A0A3A6PPH6_9EURY</name>
<evidence type="ECO:0000313" key="3">
    <source>
        <dbReference type="Proteomes" id="UP000276588"/>
    </source>
</evidence>
<dbReference type="InterPro" id="IPR007381">
    <property type="entry name" value="CheF1/F2"/>
</dbReference>
<comment type="subunit">
    <text evidence="1">Interacts with chemotaxis (Che) proteins as well as flagella accessory (Fla) proteins.</text>
</comment>
<evidence type="ECO:0000256" key="1">
    <source>
        <dbReference type="PIRNR" id="PIRNR026802"/>
    </source>
</evidence>
<dbReference type="Proteomes" id="UP000276588">
    <property type="component" value="Unassembled WGS sequence"/>
</dbReference>
<gene>
    <name evidence="2" type="ORF">DM826_11930</name>
</gene>
<dbReference type="AlphaFoldDB" id="A0A3A6PPH6"/>
<dbReference type="EMBL" id="QKNY01000018">
    <property type="protein sequence ID" value="RJX42342.1"/>
    <property type="molecule type" value="Genomic_DNA"/>
</dbReference>
<comment type="function">
    <text evidence="1">Involved in taxis signal transduction.</text>
</comment>
<dbReference type="RefSeq" id="WP_120103651.1">
    <property type="nucleotide sequence ID" value="NZ_QKNY01000018.1"/>
</dbReference>
<organism evidence="2 3">
    <name type="scientific">Halonotius aquaticus</name>
    <dbReference type="NCBI Taxonomy" id="2216978"/>
    <lineage>
        <taxon>Archaea</taxon>
        <taxon>Methanobacteriati</taxon>
        <taxon>Methanobacteriota</taxon>
        <taxon>Stenosarchaea group</taxon>
        <taxon>Halobacteria</taxon>
        <taxon>Halobacteriales</taxon>
        <taxon>Haloferacaceae</taxon>
        <taxon>Halonotius</taxon>
    </lineage>
</organism>
<comment type="caution">
    <text evidence="2">The sequence shown here is derived from an EMBL/GenBank/DDBJ whole genome shotgun (WGS) entry which is preliminary data.</text>
</comment>